<dbReference type="STRING" id="1197325.WEN_01145"/>
<keyword evidence="3" id="KW-1185">Reference proteome</keyword>
<protein>
    <submittedName>
        <fullName evidence="2">Uncharacterized protein</fullName>
    </submittedName>
</protein>
<proteinExistence type="predicted"/>
<dbReference type="AlphaFoldDB" id="I6Z628"/>
<feature type="transmembrane region" description="Helical" evidence="1">
    <location>
        <begin position="6"/>
        <end position="25"/>
    </location>
</feature>
<reference evidence="2 3" key="1">
    <citation type="journal article" date="2012" name="J. Bacteriol.">
        <title>Complete genome sequence of Mycoplasma wenyonii strain Massachusetts.</title>
        <authorList>
            <person name="Dos Santos A.P."/>
            <person name="Guimaraes A.M."/>
            <person name="do Nascimento N.C."/>
            <person name="Sanmiguel P.J."/>
            <person name="Messick J.B."/>
        </authorList>
    </citation>
    <scope>NUCLEOTIDE SEQUENCE [LARGE SCALE GENOMIC DNA]</scope>
    <source>
        <strain evidence="2 3">Massachusetts</strain>
    </source>
</reference>
<dbReference type="KEGG" id="mwe:WEN_01145"/>
<dbReference type="EMBL" id="CP003703">
    <property type="protein sequence ID" value="AFN65028.1"/>
    <property type="molecule type" value="Genomic_DNA"/>
</dbReference>
<gene>
    <name evidence="2" type="ordered locus">WEN_01145</name>
</gene>
<organism evidence="2 3">
    <name type="scientific">Mycoplasma wenyonii (strain Massachusetts)</name>
    <name type="common">Eperythrozoon wenyonii</name>
    <dbReference type="NCBI Taxonomy" id="1197325"/>
    <lineage>
        <taxon>Bacteria</taxon>
        <taxon>Bacillati</taxon>
        <taxon>Mycoplasmatota</taxon>
        <taxon>Mollicutes</taxon>
        <taxon>Mycoplasmataceae</taxon>
        <taxon>Mycoplasma</taxon>
    </lineage>
</organism>
<evidence type="ECO:0000313" key="2">
    <source>
        <dbReference type="EMBL" id="AFN65028.1"/>
    </source>
</evidence>
<name>I6Z628_MYCWM</name>
<evidence type="ECO:0000256" key="1">
    <source>
        <dbReference type="SAM" id="Phobius"/>
    </source>
</evidence>
<evidence type="ECO:0000313" key="3">
    <source>
        <dbReference type="Proteomes" id="UP000009005"/>
    </source>
</evidence>
<keyword evidence="1" id="KW-0472">Membrane</keyword>
<sequence length="196" mass="22141">MLVDPKLIFGTVAAVGITVPWYFILKKQCSLERTSYFFKASIDANESILECSGNGKSYSVFLVNKDSSLGRPENNSFSFKVVDNNENKVKWGPDVNSNDKWEDWGVQIVKKSGEVGNDKVGMKVPKIGKSFANWSRAEIPCQKSLLKLKKSDCAGSFFTANKTQFTVSPDLKVISIQNEKFDWEERFKPKQIFCSR</sequence>
<keyword evidence="1" id="KW-0812">Transmembrane</keyword>
<dbReference type="PATRIC" id="fig|1197325.3.peg.249"/>
<dbReference type="RefSeq" id="WP_014849738.1">
    <property type="nucleotide sequence ID" value="NC_018149.1"/>
</dbReference>
<accession>I6Z628</accession>
<keyword evidence="1" id="KW-1133">Transmembrane helix</keyword>
<dbReference type="OrthoDB" id="402290at2"/>
<dbReference type="Proteomes" id="UP000009005">
    <property type="component" value="Chromosome"/>
</dbReference>
<dbReference type="HOGENOM" id="CLU_1347696_0_0_14"/>